<name>A0A0C6FX39_9HYPH</name>
<dbReference type="RefSeq" id="WP_060848688.1">
    <property type="nucleotide sequence ID" value="NZ_AP014704.1"/>
</dbReference>
<evidence type="ECO:0000313" key="3">
    <source>
        <dbReference type="Proteomes" id="UP000061432"/>
    </source>
</evidence>
<dbReference type="STRING" id="270351.Maq22A_c24470"/>
<accession>A0A0C6FX39</accession>
<gene>
    <name evidence="2" type="ORF">Maq22A_c24470</name>
</gene>
<dbReference type="EMBL" id="AP014704">
    <property type="protein sequence ID" value="BAQ47820.1"/>
    <property type="molecule type" value="Genomic_DNA"/>
</dbReference>
<organism evidence="2 3">
    <name type="scientific">Methylobacterium aquaticum</name>
    <dbReference type="NCBI Taxonomy" id="270351"/>
    <lineage>
        <taxon>Bacteria</taxon>
        <taxon>Pseudomonadati</taxon>
        <taxon>Pseudomonadota</taxon>
        <taxon>Alphaproteobacteria</taxon>
        <taxon>Hyphomicrobiales</taxon>
        <taxon>Methylobacteriaceae</taxon>
        <taxon>Methylobacterium</taxon>
    </lineage>
</organism>
<sequence length="144" mass="14998">MKYVIALLASSFTSAGLFEAFRAMLSGSLAPAIVPLAAGLVAWSSMVIPLVLPPVEAHVAAGPRFAWLVCAQAGPSLAIRDGLPLWRLPGGHGDLVLVVLLSIPMVAVTLVAARSLFTRAEMDAAFTRGSRNGQVAQARRTPPA</sequence>
<dbReference type="PATRIC" id="fig|270351.10.peg.4703"/>
<protein>
    <submittedName>
        <fullName evidence="2">Uncharacterized protein</fullName>
    </submittedName>
</protein>
<dbReference type="KEGG" id="maqu:Maq22A_c24470"/>
<keyword evidence="1" id="KW-0472">Membrane</keyword>
<reference evidence="2 3" key="1">
    <citation type="journal article" date="2015" name="Genome Announc.">
        <title>Complete Genome Sequence of Methylobacterium aquaticum Strain 22A, Isolated from Racomitrium japonicum Moss.</title>
        <authorList>
            <person name="Tani A."/>
            <person name="Ogura Y."/>
            <person name="Hayashi T."/>
            <person name="Kimbara K."/>
        </authorList>
    </citation>
    <scope>NUCLEOTIDE SEQUENCE [LARGE SCALE GENOMIC DNA]</scope>
    <source>
        <strain evidence="2 3">MA-22A</strain>
    </source>
</reference>
<keyword evidence="1" id="KW-0812">Transmembrane</keyword>
<keyword evidence="1" id="KW-1133">Transmembrane helix</keyword>
<dbReference type="AlphaFoldDB" id="A0A0C6FX39"/>
<dbReference type="OrthoDB" id="7995233at2"/>
<proteinExistence type="predicted"/>
<evidence type="ECO:0000256" key="1">
    <source>
        <dbReference type="SAM" id="Phobius"/>
    </source>
</evidence>
<evidence type="ECO:0000313" key="2">
    <source>
        <dbReference type="EMBL" id="BAQ47820.1"/>
    </source>
</evidence>
<feature type="transmembrane region" description="Helical" evidence="1">
    <location>
        <begin position="95"/>
        <end position="113"/>
    </location>
</feature>
<feature type="transmembrane region" description="Helical" evidence="1">
    <location>
        <begin position="30"/>
        <end position="53"/>
    </location>
</feature>
<dbReference type="Proteomes" id="UP000061432">
    <property type="component" value="Chromosome"/>
</dbReference>
<reference evidence="3" key="2">
    <citation type="submission" date="2015-01" db="EMBL/GenBank/DDBJ databases">
        <title>Complete genome sequence of Methylobacterium aquaticum strain 22A.</title>
        <authorList>
            <person name="Tani A."/>
            <person name="Ogura Y."/>
            <person name="Hayashi T."/>
        </authorList>
    </citation>
    <scope>NUCLEOTIDE SEQUENCE [LARGE SCALE GENOMIC DNA]</scope>
    <source>
        <strain evidence="3">MA-22A</strain>
    </source>
</reference>